<gene>
    <name evidence="3" type="ORF">H9789_01450</name>
</gene>
<accession>A0A9E2L5L4</accession>
<proteinExistence type="predicted"/>
<evidence type="ECO:0000256" key="1">
    <source>
        <dbReference type="SAM" id="Coils"/>
    </source>
</evidence>
<organism evidence="3 4">
    <name type="scientific">Candidatus Paraprevotella stercoravium</name>
    <dbReference type="NCBI Taxonomy" id="2838725"/>
    <lineage>
        <taxon>Bacteria</taxon>
        <taxon>Pseudomonadati</taxon>
        <taxon>Bacteroidota</taxon>
        <taxon>Bacteroidia</taxon>
        <taxon>Bacteroidales</taxon>
        <taxon>Prevotellaceae</taxon>
        <taxon>Paraprevotella</taxon>
    </lineage>
</organism>
<reference evidence="3" key="2">
    <citation type="submission" date="2021-04" db="EMBL/GenBank/DDBJ databases">
        <authorList>
            <person name="Gilroy R."/>
        </authorList>
    </citation>
    <scope>NUCLEOTIDE SEQUENCE</scope>
    <source>
        <strain evidence="3">G3-2149</strain>
    </source>
</reference>
<dbReference type="EMBL" id="JAHLFU010000024">
    <property type="protein sequence ID" value="MBU3852494.1"/>
    <property type="molecule type" value="Genomic_DNA"/>
</dbReference>
<dbReference type="AlphaFoldDB" id="A0A9E2L5L4"/>
<protein>
    <recommendedName>
        <fullName evidence="5">OmpH family outer membrane protein</fullName>
    </recommendedName>
</protein>
<dbReference type="Proteomes" id="UP000823865">
    <property type="component" value="Unassembled WGS sequence"/>
</dbReference>
<feature type="signal peptide" evidence="2">
    <location>
        <begin position="1"/>
        <end position="24"/>
    </location>
</feature>
<evidence type="ECO:0008006" key="5">
    <source>
        <dbReference type="Google" id="ProtNLM"/>
    </source>
</evidence>
<evidence type="ECO:0000313" key="3">
    <source>
        <dbReference type="EMBL" id="MBU3852494.1"/>
    </source>
</evidence>
<sequence length="139" mass="15499">MKARLNWKLFLICCLCLNAGLANGQLRGKINELLGRADTAIRVQAADTPQMATDTGTYRRLQQSLQESRQREERLQMELNELKIGALARDSVNQALLVRQIDSLRATTKGYPVVVDEDTLFAFYAARGGLTPQAVIAYD</sequence>
<keyword evidence="2" id="KW-0732">Signal</keyword>
<evidence type="ECO:0000313" key="4">
    <source>
        <dbReference type="Proteomes" id="UP000823865"/>
    </source>
</evidence>
<reference evidence="3" key="1">
    <citation type="journal article" date="2021" name="PeerJ">
        <title>Extensive microbial diversity within the chicken gut microbiome revealed by metagenomics and culture.</title>
        <authorList>
            <person name="Gilroy R."/>
            <person name="Ravi A."/>
            <person name="Getino M."/>
            <person name="Pursley I."/>
            <person name="Horton D.L."/>
            <person name="Alikhan N.F."/>
            <person name="Baker D."/>
            <person name="Gharbi K."/>
            <person name="Hall N."/>
            <person name="Watson M."/>
            <person name="Adriaenssens E.M."/>
            <person name="Foster-Nyarko E."/>
            <person name="Jarju S."/>
            <person name="Secka A."/>
            <person name="Antonio M."/>
            <person name="Oren A."/>
            <person name="Chaudhuri R.R."/>
            <person name="La Ragione R."/>
            <person name="Hildebrand F."/>
            <person name="Pallen M.J."/>
        </authorList>
    </citation>
    <scope>NUCLEOTIDE SEQUENCE</scope>
    <source>
        <strain evidence="3">G3-2149</strain>
    </source>
</reference>
<feature type="coiled-coil region" evidence="1">
    <location>
        <begin position="58"/>
        <end position="85"/>
    </location>
</feature>
<comment type="caution">
    <text evidence="3">The sequence shown here is derived from an EMBL/GenBank/DDBJ whole genome shotgun (WGS) entry which is preliminary data.</text>
</comment>
<keyword evidence="1" id="KW-0175">Coiled coil</keyword>
<name>A0A9E2L5L4_9BACT</name>
<evidence type="ECO:0000256" key="2">
    <source>
        <dbReference type="SAM" id="SignalP"/>
    </source>
</evidence>
<feature type="chain" id="PRO_5038943069" description="OmpH family outer membrane protein" evidence="2">
    <location>
        <begin position="25"/>
        <end position="139"/>
    </location>
</feature>